<dbReference type="CDD" id="cd02440">
    <property type="entry name" value="AdoMet_MTases"/>
    <property type="match status" value="1"/>
</dbReference>
<dbReference type="EC" id="2.5.1.114" evidence="2"/>
<dbReference type="InterPro" id="IPR056743">
    <property type="entry name" value="TRM5-TYW2-like_MTfase"/>
</dbReference>
<evidence type="ECO:0000256" key="5">
    <source>
        <dbReference type="ARBA" id="ARBA00022691"/>
    </source>
</evidence>
<dbReference type="Gene3D" id="3.40.50.150">
    <property type="entry name" value="Vaccinia Virus protein VP39"/>
    <property type="match status" value="1"/>
</dbReference>
<dbReference type="InterPro" id="IPR056745">
    <property type="entry name" value="TYW2_N"/>
</dbReference>
<dbReference type="Pfam" id="PF25132">
    <property type="entry name" value="TYW2_N"/>
    <property type="match status" value="1"/>
</dbReference>
<dbReference type="STRING" id="409849.ENSPMGP00000020197"/>
<dbReference type="InterPro" id="IPR029063">
    <property type="entry name" value="SAM-dependent_MTases_sf"/>
</dbReference>
<evidence type="ECO:0000256" key="4">
    <source>
        <dbReference type="ARBA" id="ARBA00022679"/>
    </source>
</evidence>
<dbReference type="PROSITE" id="PS51684">
    <property type="entry name" value="SAM_MT_TRM5_TYW2"/>
    <property type="match status" value="1"/>
</dbReference>
<dbReference type="SUPFAM" id="SSF53335">
    <property type="entry name" value="S-adenosyl-L-methionine-dependent methyltransferases"/>
    <property type="match status" value="1"/>
</dbReference>
<evidence type="ECO:0000256" key="6">
    <source>
        <dbReference type="ARBA" id="ARBA00022694"/>
    </source>
</evidence>
<keyword evidence="12" id="KW-1185">Reference proteome</keyword>
<dbReference type="Proteomes" id="UP000261520">
    <property type="component" value="Unplaced"/>
</dbReference>
<dbReference type="FunFam" id="3.40.50.150:FF:000201">
    <property type="entry name" value="tRNA wybutosine-synthesizing protein 2 homolog"/>
    <property type="match status" value="1"/>
</dbReference>
<dbReference type="GO" id="GO:0031591">
    <property type="term" value="P:wybutosine biosynthetic process"/>
    <property type="evidence" value="ECO:0007669"/>
    <property type="project" value="TreeGrafter"/>
</dbReference>
<evidence type="ECO:0000313" key="12">
    <source>
        <dbReference type="Proteomes" id="UP000261520"/>
    </source>
</evidence>
<evidence type="ECO:0000256" key="3">
    <source>
        <dbReference type="ARBA" id="ARBA00017179"/>
    </source>
</evidence>
<evidence type="ECO:0000259" key="10">
    <source>
        <dbReference type="PROSITE" id="PS51684"/>
    </source>
</evidence>
<dbReference type="InterPro" id="IPR030382">
    <property type="entry name" value="MeTrfase_TRM5/TYW2"/>
</dbReference>
<dbReference type="Pfam" id="PF25133">
    <property type="entry name" value="TYW2_N_2"/>
    <property type="match status" value="1"/>
</dbReference>
<reference evidence="11" key="2">
    <citation type="submission" date="2025-09" db="UniProtKB">
        <authorList>
            <consortium name="Ensembl"/>
        </authorList>
    </citation>
    <scope>IDENTIFICATION</scope>
</reference>
<evidence type="ECO:0000256" key="7">
    <source>
        <dbReference type="ARBA" id="ARBA00031315"/>
    </source>
</evidence>
<dbReference type="GO" id="GO:0102522">
    <property type="term" value="F:tRNA 4-demethylwyosine alpha-amino-alpha-carboxypropyltransferase activity"/>
    <property type="evidence" value="ECO:0007669"/>
    <property type="project" value="UniProtKB-EC"/>
</dbReference>
<dbReference type="Ensembl" id="ENSPMGT00000021523.1">
    <property type="protein sequence ID" value="ENSPMGP00000020197.1"/>
    <property type="gene ID" value="ENSPMGG00000016356.1"/>
</dbReference>
<dbReference type="FunFam" id="3.30.300.110:FF:000002">
    <property type="entry name" value="tRNA wybutosine-synthesizing protein 2 homolog"/>
    <property type="match status" value="1"/>
</dbReference>
<keyword evidence="4" id="KW-0808">Transferase</keyword>
<evidence type="ECO:0000256" key="9">
    <source>
        <dbReference type="ARBA" id="ARBA00049400"/>
    </source>
</evidence>
<dbReference type="PANTHER" id="PTHR23245">
    <property type="entry name" value="TRNA METHYLTRANSFERASE"/>
    <property type="match status" value="1"/>
</dbReference>
<evidence type="ECO:0000313" key="11">
    <source>
        <dbReference type="Ensembl" id="ENSPMGP00000020197.1"/>
    </source>
</evidence>
<sequence>MENVLCLRVSQCYAQHFRTYLQSRHVLDTSFRLCQDTDETILIPILPNSVSQLDMGHLQSTLASGSVCQITWRQVFKNKKKQTVVNKLEVALKKLLESAGEEWTEELRRDLPRGFERHGDLILLADNCFSQSIWKKFGCTLWSMVAEVLGSDRLAKKSCISSNGFRSPVVMMLHGEHSWVTHVDNGIRYDFDVTKCMFSSGNITEKLRVARFNCKGETIVDLYAGIGYFTLPYLVHTGAAHVHACEWNPDAVEALHKNLTLNKVSERCTIHQGDNRNLQLCDVADRVNLGLIPSSEDGWPVACRLLKRSTGGILHIHHNVTSPMSTTDTSLDIHSDTKGFSVKNNDRGAWQVWADGTAERVSSLLKDTTGTEWRTHAQHIEHVKSYAPHIHHVVLDLECRPLLEEKTQHKEWKE</sequence>
<dbReference type="PANTHER" id="PTHR23245:SF25">
    <property type="entry name" value="TRNA WYBUTOSINE-SYNTHESIZING PROTEIN 2 HOMOLOG"/>
    <property type="match status" value="1"/>
</dbReference>
<name>A0A3B4ASN9_9GOBI</name>
<reference evidence="11" key="1">
    <citation type="submission" date="2025-08" db="UniProtKB">
        <authorList>
            <consortium name="Ensembl"/>
        </authorList>
    </citation>
    <scope>IDENTIFICATION</scope>
</reference>
<dbReference type="GO" id="GO:0030488">
    <property type="term" value="P:tRNA methylation"/>
    <property type="evidence" value="ECO:0007669"/>
    <property type="project" value="TreeGrafter"/>
</dbReference>
<feature type="domain" description="SAM-dependent methyltransferase TRM5/TYW2-type" evidence="10">
    <location>
        <begin position="115"/>
        <end position="401"/>
    </location>
</feature>
<protein>
    <recommendedName>
        <fullName evidence="3">tRNA wybutosine-synthesizing protein 2 homolog</fullName>
        <ecNumber evidence="2">2.5.1.114</ecNumber>
    </recommendedName>
    <alternativeName>
        <fullName evidence="7">tRNA(Phe) (4-demethylwyosine(37)-C(7)) aminocarboxypropyltransferase</fullName>
    </alternativeName>
</protein>
<proteinExistence type="predicted"/>
<dbReference type="AlphaFoldDB" id="A0A3B4ASN9"/>
<comment type="pathway">
    <text evidence="1">tRNA modification; wybutosine-tRNA(Phe) biosynthesis.</text>
</comment>
<accession>A0A3B4ASN9</accession>
<dbReference type="Pfam" id="PF02475">
    <property type="entry name" value="TRM5-TYW2_MTfase"/>
    <property type="match status" value="1"/>
</dbReference>
<keyword evidence="5" id="KW-0949">S-adenosyl-L-methionine</keyword>
<dbReference type="GO" id="GO:0005737">
    <property type="term" value="C:cytoplasm"/>
    <property type="evidence" value="ECO:0007669"/>
    <property type="project" value="TreeGrafter"/>
</dbReference>
<evidence type="ECO:0000256" key="8">
    <source>
        <dbReference type="ARBA" id="ARBA00037786"/>
    </source>
</evidence>
<keyword evidence="6" id="KW-0819">tRNA processing</keyword>
<organism evidence="11 12">
    <name type="scientific">Periophthalmus magnuspinnatus</name>
    <dbReference type="NCBI Taxonomy" id="409849"/>
    <lineage>
        <taxon>Eukaryota</taxon>
        <taxon>Metazoa</taxon>
        <taxon>Chordata</taxon>
        <taxon>Craniata</taxon>
        <taxon>Vertebrata</taxon>
        <taxon>Euteleostomi</taxon>
        <taxon>Actinopterygii</taxon>
        <taxon>Neopterygii</taxon>
        <taxon>Teleostei</taxon>
        <taxon>Neoteleostei</taxon>
        <taxon>Acanthomorphata</taxon>
        <taxon>Gobiaria</taxon>
        <taxon>Gobiiformes</taxon>
        <taxon>Gobioidei</taxon>
        <taxon>Gobiidae</taxon>
        <taxon>Oxudercinae</taxon>
        <taxon>Periophthalmus</taxon>
    </lineage>
</organism>
<dbReference type="GO" id="GO:0008175">
    <property type="term" value="F:tRNA methyltransferase activity"/>
    <property type="evidence" value="ECO:0007669"/>
    <property type="project" value="TreeGrafter"/>
</dbReference>
<comment type="catalytic activity">
    <reaction evidence="9">
        <text>4-demethylwyosine(37) in tRNA(Phe) + S-adenosyl-L-methionine = 4-demethyl-7-[(3S)-3-amino-3-carboxypropyl]wyosine(37) in tRNA(Phe) + S-methyl-5'-thioadenosine + H(+)</text>
        <dbReference type="Rhea" id="RHEA:36355"/>
        <dbReference type="Rhea" id="RHEA-COMP:10164"/>
        <dbReference type="Rhea" id="RHEA-COMP:10378"/>
        <dbReference type="ChEBI" id="CHEBI:15378"/>
        <dbReference type="ChEBI" id="CHEBI:17509"/>
        <dbReference type="ChEBI" id="CHEBI:59789"/>
        <dbReference type="ChEBI" id="CHEBI:64315"/>
        <dbReference type="ChEBI" id="CHEBI:73550"/>
        <dbReference type="EC" id="2.5.1.114"/>
    </reaction>
</comment>
<dbReference type="Gene3D" id="3.30.300.110">
    <property type="entry name" value="Met-10+ protein-like domains"/>
    <property type="match status" value="1"/>
</dbReference>
<dbReference type="InterPro" id="IPR056744">
    <property type="entry name" value="TRM5/TYW2-like_N"/>
</dbReference>
<evidence type="ECO:0000256" key="1">
    <source>
        <dbReference type="ARBA" id="ARBA00004797"/>
    </source>
</evidence>
<comment type="function">
    <text evidence="8">S-adenosyl-L-methionine-dependent transferase that acts as a component of the wybutosine biosynthesis pathway. Wybutosine is a hyper modified guanosine with a tricyclic base found at the 3'-position adjacent to the anticodon of eukaryotic phenylalanine tRNA. Catalyzes the transfer of the alpha-amino-alpha-carboxypropyl (acp) group from S-adenosyl-L-methionine to the C-7 position of 4-demethylwyosine (imG-14) to produce wybutosine-86.</text>
</comment>
<evidence type="ECO:0000256" key="2">
    <source>
        <dbReference type="ARBA" id="ARBA00012265"/>
    </source>
</evidence>